<dbReference type="Gene3D" id="1.20.1700.10">
    <property type="entry name" value="AF1104-like"/>
    <property type="match status" value="1"/>
</dbReference>
<dbReference type="InterPro" id="IPR002347">
    <property type="entry name" value="SDR_fam"/>
</dbReference>
<reference evidence="8 9" key="1">
    <citation type="journal article" date="2020" name="Nat. Food">
        <title>A phased Vanilla planifolia genome enables genetic improvement of flavour and production.</title>
        <authorList>
            <person name="Hasing T."/>
            <person name="Tang H."/>
            <person name="Brym M."/>
            <person name="Khazi F."/>
            <person name="Huang T."/>
            <person name="Chambers A.H."/>
        </authorList>
    </citation>
    <scope>NUCLEOTIDE SEQUENCE [LARGE SCALE GENOMIC DNA]</scope>
    <source>
        <tissue evidence="8">Leaf</tissue>
    </source>
</reference>
<dbReference type="Pfam" id="PF01937">
    <property type="entry name" value="ARMT1-like_dom"/>
    <property type="match status" value="1"/>
</dbReference>
<evidence type="ECO:0000313" key="9">
    <source>
        <dbReference type="Proteomes" id="UP000639772"/>
    </source>
</evidence>
<proteinExistence type="inferred from homology"/>
<name>A0A835QMH8_VANPL</name>
<dbReference type="Gene3D" id="3.40.50.10880">
    <property type="entry name" value="Uncharacterised protein PF01937, DUF89, domain 3"/>
    <property type="match status" value="1"/>
</dbReference>
<dbReference type="EMBL" id="JADCNM010000007">
    <property type="protein sequence ID" value="KAG0475294.1"/>
    <property type="molecule type" value="Genomic_DNA"/>
</dbReference>
<accession>A0A835QMH8</accession>
<dbReference type="PROSITE" id="PS50801">
    <property type="entry name" value="STAS"/>
    <property type="match status" value="1"/>
</dbReference>
<comment type="catalytic activity">
    <reaction evidence="3">
        <text>(10bS,4aR)-noroxomaritidine + NADPH + H(+) = (10bS,4aR)-oxomaritidine + NADP(+)</text>
        <dbReference type="Rhea" id="RHEA:63200"/>
        <dbReference type="ChEBI" id="CHEBI:15378"/>
        <dbReference type="ChEBI" id="CHEBI:57783"/>
        <dbReference type="ChEBI" id="CHEBI:58349"/>
        <dbReference type="ChEBI" id="CHEBI:133996"/>
        <dbReference type="ChEBI" id="CHEBI:146209"/>
    </reaction>
    <physiologicalReaction direction="left-to-right" evidence="3">
        <dbReference type="Rhea" id="RHEA:63201"/>
    </physiologicalReaction>
</comment>
<dbReference type="Gene3D" id="3.40.50.720">
    <property type="entry name" value="NAD(P)-binding Rossmann-like Domain"/>
    <property type="match status" value="1"/>
</dbReference>
<dbReference type="SUPFAM" id="SSF111321">
    <property type="entry name" value="AF1104-like"/>
    <property type="match status" value="1"/>
</dbReference>
<dbReference type="CDD" id="cd05233">
    <property type="entry name" value="SDR_c"/>
    <property type="match status" value="1"/>
</dbReference>
<dbReference type="Pfam" id="PF00106">
    <property type="entry name" value="adh_short"/>
    <property type="match status" value="1"/>
</dbReference>
<evidence type="ECO:0000256" key="3">
    <source>
        <dbReference type="ARBA" id="ARBA00050958"/>
    </source>
</evidence>
<comment type="catalytic activity">
    <reaction evidence="4">
        <text>(10bR,4aS)-noroxomaritidine + NADPH + H(+) = (10bR,4aS)-oxomaritidine + NADP(+)</text>
        <dbReference type="Rhea" id="RHEA:63196"/>
        <dbReference type="ChEBI" id="CHEBI:15378"/>
        <dbReference type="ChEBI" id="CHEBI:57783"/>
        <dbReference type="ChEBI" id="CHEBI:58349"/>
        <dbReference type="ChEBI" id="CHEBI:133995"/>
        <dbReference type="ChEBI" id="CHEBI:146208"/>
    </reaction>
    <physiologicalReaction direction="left-to-right" evidence="4">
        <dbReference type="Rhea" id="RHEA:63197"/>
    </physiologicalReaction>
</comment>
<gene>
    <name evidence="8" type="ORF">HPP92_014980</name>
</gene>
<organism evidence="8 9">
    <name type="scientific">Vanilla planifolia</name>
    <name type="common">Vanilla</name>
    <dbReference type="NCBI Taxonomy" id="51239"/>
    <lineage>
        <taxon>Eukaryota</taxon>
        <taxon>Viridiplantae</taxon>
        <taxon>Streptophyta</taxon>
        <taxon>Embryophyta</taxon>
        <taxon>Tracheophyta</taxon>
        <taxon>Spermatophyta</taxon>
        <taxon>Magnoliopsida</taxon>
        <taxon>Liliopsida</taxon>
        <taxon>Asparagales</taxon>
        <taxon>Orchidaceae</taxon>
        <taxon>Vanilloideae</taxon>
        <taxon>Vanilleae</taxon>
        <taxon>Vanilla</taxon>
    </lineage>
</organism>
<dbReference type="FunFam" id="3.40.50.10880:FF:000004">
    <property type="entry name" value="Pantothenate kinase"/>
    <property type="match status" value="1"/>
</dbReference>
<dbReference type="FunFam" id="3.40.50.720:FF:000084">
    <property type="entry name" value="Short-chain dehydrogenase reductase"/>
    <property type="match status" value="1"/>
</dbReference>
<dbReference type="InterPro" id="IPR036075">
    <property type="entry name" value="ARMT-1-like_metal-bd_sf"/>
</dbReference>
<dbReference type="OrthoDB" id="498611at2759"/>
<dbReference type="InterPro" id="IPR036291">
    <property type="entry name" value="NAD(P)-bd_dom_sf"/>
</dbReference>
<evidence type="ECO:0000256" key="4">
    <source>
        <dbReference type="ARBA" id="ARBA00052456"/>
    </source>
</evidence>
<dbReference type="PRINTS" id="PR00080">
    <property type="entry name" value="SDRFAMILY"/>
</dbReference>
<evidence type="ECO:0000256" key="5">
    <source>
        <dbReference type="ARBA" id="ARBA00055943"/>
    </source>
</evidence>
<evidence type="ECO:0000256" key="2">
    <source>
        <dbReference type="ARBA" id="ARBA00025714"/>
    </source>
</evidence>
<dbReference type="InterPro" id="IPR002645">
    <property type="entry name" value="STAS_dom"/>
</dbReference>
<comment type="function">
    <text evidence="5">In the Amaryllidaceae alkaloids biosynthesic pathway, catalyzes the conversion of noroxomaritidine to oxomaritidine, a precursor of haemanthamine- and crinamine-type alkaloids, promising anticancer agents. Can also, to some extent, catalyze the condensation of 3,4-dihydroxybenzaldehyde (3,4-DHBA) and tyramine to produce norbelladine, and of isovanillin and tyramine to produce 4'-O-methylnorbelladine.</text>
</comment>
<dbReference type="InterPro" id="IPR035073">
    <property type="entry name" value="At2g17340_3_helix_bundle"/>
</dbReference>
<comment type="cofactor">
    <cofactor evidence="1">
        <name>Ni(2+)</name>
        <dbReference type="ChEBI" id="CHEBI:49786"/>
    </cofactor>
</comment>
<evidence type="ECO:0000256" key="6">
    <source>
        <dbReference type="ARBA" id="ARBA00069361"/>
    </source>
</evidence>
<dbReference type="SUPFAM" id="SSF51735">
    <property type="entry name" value="NAD(P)-binding Rossmann-fold domains"/>
    <property type="match status" value="1"/>
</dbReference>
<protein>
    <recommendedName>
        <fullName evidence="6">Noroxomaritidine/norcraugsodine reductase</fullName>
    </recommendedName>
</protein>
<comment type="caution">
    <text evidence="8">The sequence shown here is derived from an EMBL/GenBank/DDBJ whole genome shotgun (WGS) entry which is preliminary data.</text>
</comment>
<sequence length="558" mass="60404">MESSSPSVPFPLLPTPIEANYRACTIPYRFPSDNPRKATPVEIQWIDLFLNSVPSFRQRAENDPTVIDAAAKAERFAQRYTEILEDLKKDPESHGGPPDCILLCRLREQVLRELGFRDIFKKVKAVIFVDNSGADVILGILPFAREFLRRGAQVVLAANDLPSINDVTYPELVEIISKLKDENGCLFGVDASGLLVANSGNDLPVIDLTNVSPELAYLASDADLVVLEGMGRSIETNLYAQLKCDSIKIGMVKHPEVAQFLGGCVGDSMAEEEVGKLLRPWRNLEGKVVLVTGASSGIGRDLCFDLAKVGCRVLAAARRADRLKSLCDEINGWGSAVSSSAGATGSQALRAVALQLDVGAESSEIESCVNKAWETFGRIDALLNNAGVRGSVNSSLDWSDDEWHNNLSTNLTGSWLVSKYICRLMRDAKQKGSVINISSIGGIDRGHIPGGLGYNASKTGLNAITKVMAVELGVYGIRVNSIAPGLFKSEITAGLMQKEWLEKVMKKTVPLRTYGTLDPAITSLVQFLIHDSSEYVTGNIFIVDAGVTLPGFPIFSSL</sequence>
<feature type="domain" description="STAS" evidence="7">
    <location>
        <begin position="106"/>
        <end position="158"/>
    </location>
</feature>
<dbReference type="Proteomes" id="UP000639772">
    <property type="component" value="Chromosome 7"/>
</dbReference>
<evidence type="ECO:0000313" key="8">
    <source>
        <dbReference type="EMBL" id="KAG0475294.1"/>
    </source>
</evidence>
<dbReference type="AlphaFoldDB" id="A0A835QMH8"/>
<evidence type="ECO:0000259" key="7">
    <source>
        <dbReference type="PROSITE" id="PS50801"/>
    </source>
</evidence>
<dbReference type="PANTHER" id="PTHR44375">
    <property type="entry name" value="BETA-KETOACYL-ACP REDUCTASE-LIKE PROTEIN-RELATED"/>
    <property type="match status" value="1"/>
</dbReference>
<dbReference type="PANTHER" id="PTHR44375:SF2">
    <property type="entry name" value="BETA-KETOACYL-ACP REDUCTASE-LIKE PROTEIN-RELATED"/>
    <property type="match status" value="1"/>
</dbReference>
<dbReference type="PRINTS" id="PR00081">
    <property type="entry name" value="GDHRDH"/>
</dbReference>
<dbReference type="InterPro" id="IPR002791">
    <property type="entry name" value="ARMT1-like_metal-bd"/>
</dbReference>
<comment type="similarity">
    <text evidence="2">Belongs to the short-chain dehydrogenases/reductases (SDR) family. SDR65C subfamily.</text>
</comment>
<evidence type="ECO:0000256" key="1">
    <source>
        <dbReference type="ARBA" id="ARBA00001967"/>
    </source>
</evidence>
<dbReference type="FunFam" id="1.20.1700.10:FF:000003">
    <property type="entry name" value="Pantothenate kinase 4"/>
    <property type="match status" value="1"/>
</dbReference>